<evidence type="ECO:0000313" key="4">
    <source>
        <dbReference type="Proteomes" id="UP000818603"/>
    </source>
</evidence>
<gene>
    <name evidence="2" type="ORF">FF098_012120</name>
    <name evidence="1" type="ORF">GCM10011355_24350</name>
</gene>
<dbReference type="EMBL" id="BMGZ01000002">
    <property type="protein sequence ID" value="GGH99128.1"/>
    <property type="molecule type" value="Genomic_DNA"/>
</dbReference>
<name>A0A8J3A816_9PROT</name>
<dbReference type="RefSeq" id="WP_155140844.1">
    <property type="nucleotide sequence ID" value="NZ_BMGZ01000002.1"/>
</dbReference>
<dbReference type="Proteomes" id="UP000621856">
    <property type="component" value="Unassembled WGS sequence"/>
</dbReference>
<proteinExistence type="predicted"/>
<evidence type="ECO:0000313" key="2">
    <source>
        <dbReference type="EMBL" id="NHK28656.1"/>
    </source>
</evidence>
<comment type="caution">
    <text evidence="1">The sequence shown here is derived from an EMBL/GenBank/DDBJ whole genome shotgun (WGS) entry which is preliminary data.</text>
</comment>
<evidence type="ECO:0000313" key="1">
    <source>
        <dbReference type="EMBL" id="GGH99128.1"/>
    </source>
</evidence>
<reference evidence="1" key="3">
    <citation type="submission" date="2020-09" db="EMBL/GenBank/DDBJ databases">
        <authorList>
            <person name="Sun Q."/>
            <person name="Zhou Y."/>
        </authorList>
    </citation>
    <scope>NUCLEOTIDE SEQUENCE</scope>
    <source>
        <strain evidence="1">CGMCC 1.14984</strain>
    </source>
</reference>
<protein>
    <submittedName>
        <fullName evidence="1">Uncharacterized protein</fullName>
    </submittedName>
</protein>
<dbReference type="Proteomes" id="UP000818603">
    <property type="component" value="Unassembled WGS sequence"/>
</dbReference>
<reference evidence="1" key="1">
    <citation type="journal article" date="2014" name="Int. J. Syst. Evol. Microbiol.">
        <title>Complete genome sequence of Corynebacterium casei LMG S-19264T (=DSM 44701T), isolated from a smear-ripened cheese.</title>
        <authorList>
            <consortium name="US DOE Joint Genome Institute (JGI-PGF)"/>
            <person name="Walter F."/>
            <person name="Albersmeier A."/>
            <person name="Kalinowski J."/>
            <person name="Ruckert C."/>
        </authorList>
    </citation>
    <scope>NUCLEOTIDE SEQUENCE</scope>
    <source>
        <strain evidence="1">CGMCC 1.14984</strain>
    </source>
</reference>
<organism evidence="1 3">
    <name type="scientific">Aquisalinus luteolus</name>
    <dbReference type="NCBI Taxonomy" id="1566827"/>
    <lineage>
        <taxon>Bacteria</taxon>
        <taxon>Pseudomonadati</taxon>
        <taxon>Pseudomonadota</taxon>
        <taxon>Alphaproteobacteria</taxon>
        <taxon>Parvularculales</taxon>
        <taxon>Parvularculaceae</taxon>
        <taxon>Aquisalinus</taxon>
    </lineage>
</organism>
<evidence type="ECO:0000313" key="3">
    <source>
        <dbReference type="Proteomes" id="UP000621856"/>
    </source>
</evidence>
<accession>A0A8J3A816</accession>
<reference evidence="2 4" key="2">
    <citation type="submission" date="2020-02" db="EMBL/GenBank/DDBJ databases">
        <title>Genome sequence of Parvularcula flava strain NH6-79.</title>
        <authorList>
            <person name="Abdul Karim M.H."/>
            <person name="Lam M.Q."/>
            <person name="Chen S.J."/>
            <person name="Yahya A."/>
            <person name="Shahir S."/>
            <person name="Shamsir M.S."/>
            <person name="Chong C.S."/>
        </authorList>
    </citation>
    <scope>NUCLEOTIDE SEQUENCE [LARGE SCALE GENOMIC DNA]</scope>
    <source>
        <strain evidence="2 4">NH6-79</strain>
    </source>
</reference>
<keyword evidence="4" id="KW-1185">Reference proteome</keyword>
<dbReference type="EMBL" id="VCJR02000002">
    <property type="protein sequence ID" value="NHK28656.1"/>
    <property type="molecule type" value="Genomic_DNA"/>
</dbReference>
<dbReference type="AlphaFoldDB" id="A0A8J3A816"/>
<sequence>MHIETDLVVDRMAISDAISFDGTHCSHMRLSSVSLEKSSYEGVDPLNIQGFNEIAKIIVSVGRFAVVRMHKGLTNKLSNVCKPVLIDIEQKLDFLDKLRFNLASFGNWLEREQVQMAEAMKAATTEAQQRDILRHFIMRLLREMNGVTQAINDVAHARDMSAYERNREKLEGLPQGEYRMVETFYYNYRIFTSSFARNAGLYNHALSQDVPELALAIESLMNIAQSASSMIKATGDIFGKK</sequence>